<accession>A0A7S4EII8</accession>
<reference evidence="3" key="1">
    <citation type="submission" date="2021-01" db="EMBL/GenBank/DDBJ databases">
        <authorList>
            <person name="Corre E."/>
            <person name="Pelletier E."/>
            <person name="Niang G."/>
            <person name="Scheremetjew M."/>
            <person name="Finn R."/>
            <person name="Kale V."/>
            <person name="Holt S."/>
            <person name="Cochrane G."/>
            <person name="Meng A."/>
            <person name="Brown T."/>
            <person name="Cohen L."/>
        </authorList>
    </citation>
    <scope>NUCLEOTIDE SEQUENCE</scope>
    <source>
        <strain evidence="3">10249 10 AB</strain>
    </source>
</reference>
<dbReference type="EMBL" id="HBIX01011995">
    <property type="protein sequence ID" value="CAE0716234.1"/>
    <property type="molecule type" value="Transcribed_RNA"/>
</dbReference>
<feature type="compositionally biased region" description="Polar residues" evidence="1">
    <location>
        <begin position="638"/>
        <end position="655"/>
    </location>
</feature>
<feature type="region of interest" description="Disordered" evidence="1">
    <location>
        <begin position="152"/>
        <end position="208"/>
    </location>
</feature>
<feature type="compositionally biased region" description="Acidic residues" evidence="1">
    <location>
        <begin position="86"/>
        <end position="96"/>
    </location>
</feature>
<organism evidence="3">
    <name type="scientific">Pseudo-nitzschia australis</name>
    <dbReference type="NCBI Taxonomy" id="44445"/>
    <lineage>
        <taxon>Eukaryota</taxon>
        <taxon>Sar</taxon>
        <taxon>Stramenopiles</taxon>
        <taxon>Ochrophyta</taxon>
        <taxon>Bacillariophyta</taxon>
        <taxon>Bacillariophyceae</taxon>
        <taxon>Bacillariophycidae</taxon>
        <taxon>Bacillariales</taxon>
        <taxon>Bacillariaceae</taxon>
        <taxon>Pseudo-nitzschia</taxon>
    </lineage>
</organism>
<feature type="compositionally biased region" description="Low complexity" evidence="1">
    <location>
        <begin position="153"/>
        <end position="177"/>
    </location>
</feature>
<feature type="compositionally biased region" description="Low complexity" evidence="1">
    <location>
        <begin position="685"/>
        <end position="694"/>
    </location>
</feature>
<proteinExistence type="predicted"/>
<feature type="region of interest" description="Disordered" evidence="1">
    <location>
        <begin position="85"/>
        <end position="104"/>
    </location>
</feature>
<sequence length="719" mass="79130">MVDMSSYTTSSSMVSSTDTSSSRSTRSITTTTHTSHNPFVETEYEYEYEYSYTDTYDNVGNKPLNVVSNGDFVFVITLIGVVPNEGETDDDDDEGTSTDANASLNTGIKMNNAQRRCFEDVTKTFLLRKLSSSKIFTAIQSVGVRVIDEDYETSTSTATTPGTTTSPPTTTTVAAAANPRRSNRQLLRGSRSQSRRLQDLDKTASADGVGSGRIEIVTEVTGEWTSSSSLSLQETRALTLQEIGEHPKEYMNEFLKIGTTQQQQQQQMNFSRPGKRNDDQDYGKFFSGLTDVRVKQRPQTAQPQQHLHYPHSHPYLLANNHRGDRSTSITLDENINRSRSRIAQEVDNKTTEVTAPTLLITCIVLIVLSLLFIMYRFYMDCFYSPEVETINLDNHKKEEEKIGPITPCLEELGIPIPWNSKSKAPAKDPQLVQGDGNDNKSGGGDGVSRSLDKGSTSKDNEASSLTVDGNTKHSNHSRADKPRSQKSSNINEDDDDNDSLDSSPSFHSSDSRSRLSVGEQKVPKGIRSKQQNWRQVDGAGKVTAQRKLEDPDLKSSSSKSVPLEQRDGLELGANKKMPLSKSLHTPDSEGIVKKQKKKQKPADQKEHARTRMGKRNGAGTKKQKPLSKSSTHSTSTSQEAQTQGGPDLKSISTKSAPPLERYESPGTAKKKKPLSKSLHNKGSKSKASASGSRIARAKNNKQAPIDEKSKTAPARPNKK</sequence>
<evidence type="ECO:0000256" key="2">
    <source>
        <dbReference type="SAM" id="Phobius"/>
    </source>
</evidence>
<feature type="region of interest" description="Disordered" evidence="1">
    <location>
        <begin position="419"/>
        <end position="719"/>
    </location>
</feature>
<feature type="compositionally biased region" description="Basic residues" evidence="1">
    <location>
        <begin position="668"/>
        <end position="684"/>
    </location>
</feature>
<keyword evidence="2" id="KW-0812">Transmembrane</keyword>
<gene>
    <name evidence="3" type="ORF">PAUS00366_LOCUS8986</name>
</gene>
<keyword evidence="2" id="KW-1133">Transmembrane helix</keyword>
<feature type="compositionally biased region" description="Basic and acidic residues" evidence="1">
    <location>
        <begin position="600"/>
        <end position="609"/>
    </location>
</feature>
<evidence type="ECO:0000256" key="1">
    <source>
        <dbReference type="SAM" id="MobiDB-lite"/>
    </source>
</evidence>
<feature type="compositionally biased region" description="Low complexity" evidence="1">
    <location>
        <begin position="1"/>
        <end position="35"/>
    </location>
</feature>
<keyword evidence="2" id="KW-0472">Membrane</keyword>
<dbReference type="AlphaFoldDB" id="A0A7S4EII8"/>
<evidence type="ECO:0000313" key="3">
    <source>
        <dbReference type="EMBL" id="CAE0716234.1"/>
    </source>
</evidence>
<feature type="transmembrane region" description="Helical" evidence="2">
    <location>
        <begin position="358"/>
        <end position="378"/>
    </location>
</feature>
<feature type="compositionally biased region" description="Low complexity" evidence="1">
    <location>
        <begin position="627"/>
        <end position="637"/>
    </location>
</feature>
<feature type="compositionally biased region" description="Basic and acidic residues" evidence="1">
    <location>
        <begin position="450"/>
        <end position="461"/>
    </location>
</feature>
<protein>
    <submittedName>
        <fullName evidence="3">Uncharacterized protein</fullName>
    </submittedName>
</protein>
<name>A0A7S4EII8_9STRA</name>
<feature type="region of interest" description="Disordered" evidence="1">
    <location>
        <begin position="1"/>
        <end position="36"/>
    </location>
</feature>